<name>A0A0V0QHM6_PSEPJ</name>
<gene>
    <name evidence="1" type="ORF">PPERSA_01455</name>
</gene>
<evidence type="ECO:0000313" key="2">
    <source>
        <dbReference type="Proteomes" id="UP000054937"/>
    </source>
</evidence>
<sequence length="268" mass="32336">MYLTQVDKKKHEKFNKNGIIFTKIKMEYMDQIIDAIYDYFQDTLWFKYSPNEQQIKQSIFDKINHPKIIQTSLICLDQKKENKVIAGYFCCDLGYYLSNNYKWRFNENYTIIEKTLEILVKDLSQQEIQYSLFGFWSFNMWEDSMPEVTDIIVSQLITQAVIEGYQCLYSFDYGTMEHKEDAKSNQITLQPTITYLRKAFRHTFYLQKTVNQDSLLFLYVDESVKWVKKIQESEDRRLVEKQYSKLKNTLDLKDKDENKIKFKHFPKL</sequence>
<accession>A0A0V0QHM6</accession>
<evidence type="ECO:0000313" key="1">
    <source>
        <dbReference type="EMBL" id="KRX01552.1"/>
    </source>
</evidence>
<reference evidence="1 2" key="1">
    <citation type="journal article" date="2015" name="Sci. Rep.">
        <title>Genome of the facultative scuticociliatosis pathogen Pseudocohnilembus persalinus provides insight into its virulence through horizontal gene transfer.</title>
        <authorList>
            <person name="Xiong J."/>
            <person name="Wang G."/>
            <person name="Cheng J."/>
            <person name="Tian M."/>
            <person name="Pan X."/>
            <person name="Warren A."/>
            <person name="Jiang C."/>
            <person name="Yuan D."/>
            <person name="Miao W."/>
        </authorList>
    </citation>
    <scope>NUCLEOTIDE SEQUENCE [LARGE SCALE GENOMIC DNA]</scope>
    <source>
        <strain evidence="1">36N120E</strain>
    </source>
</reference>
<keyword evidence="2" id="KW-1185">Reference proteome</keyword>
<dbReference type="InParanoid" id="A0A0V0QHM6"/>
<proteinExistence type="predicted"/>
<dbReference type="Proteomes" id="UP000054937">
    <property type="component" value="Unassembled WGS sequence"/>
</dbReference>
<organism evidence="1 2">
    <name type="scientific">Pseudocohnilembus persalinus</name>
    <name type="common">Ciliate</name>
    <dbReference type="NCBI Taxonomy" id="266149"/>
    <lineage>
        <taxon>Eukaryota</taxon>
        <taxon>Sar</taxon>
        <taxon>Alveolata</taxon>
        <taxon>Ciliophora</taxon>
        <taxon>Intramacronucleata</taxon>
        <taxon>Oligohymenophorea</taxon>
        <taxon>Scuticociliatia</taxon>
        <taxon>Philasterida</taxon>
        <taxon>Pseudocohnilembidae</taxon>
        <taxon>Pseudocohnilembus</taxon>
    </lineage>
</organism>
<dbReference type="EMBL" id="LDAU01000170">
    <property type="protein sequence ID" value="KRX01552.1"/>
    <property type="molecule type" value="Genomic_DNA"/>
</dbReference>
<comment type="caution">
    <text evidence="1">The sequence shown here is derived from an EMBL/GenBank/DDBJ whole genome shotgun (WGS) entry which is preliminary data.</text>
</comment>
<dbReference type="AlphaFoldDB" id="A0A0V0QHM6"/>
<protein>
    <submittedName>
        <fullName evidence="1">Uncharacterized protein</fullName>
    </submittedName>
</protein>